<feature type="binding site" evidence="6">
    <location>
        <position position="50"/>
    </location>
    <ligand>
        <name>S-adenosyl-L-methionine</name>
        <dbReference type="ChEBI" id="CHEBI:59789"/>
    </ligand>
</feature>
<dbReference type="GO" id="GO:0071424">
    <property type="term" value="F:rRNA (cytosine-N4-)-methyltransferase activity"/>
    <property type="evidence" value="ECO:0007669"/>
    <property type="project" value="UniProtKB-UniRule"/>
</dbReference>
<dbReference type="Gene3D" id="1.10.150.170">
    <property type="entry name" value="Putative methyltransferase TM0872, insert domain"/>
    <property type="match status" value="1"/>
</dbReference>
<dbReference type="InterPro" id="IPR002903">
    <property type="entry name" value="RsmH"/>
</dbReference>
<evidence type="ECO:0000256" key="6">
    <source>
        <dbReference type="HAMAP-Rule" id="MF_01007"/>
    </source>
</evidence>
<dbReference type="STRING" id="1798652.A3A43_01885"/>
<dbReference type="GO" id="GO:0005737">
    <property type="term" value="C:cytoplasm"/>
    <property type="evidence" value="ECO:0007669"/>
    <property type="project" value="UniProtKB-SubCell"/>
</dbReference>
<dbReference type="Gene3D" id="3.40.50.150">
    <property type="entry name" value="Vaccinia Virus protein VP39"/>
    <property type="match status" value="1"/>
</dbReference>
<evidence type="ECO:0000256" key="2">
    <source>
        <dbReference type="ARBA" id="ARBA00022552"/>
    </source>
</evidence>
<evidence type="ECO:0000256" key="4">
    <source>
        <dbReference type="ARBA" id="ARBA00022679"/>
    </source>
</evidence>
<dbReference type="Proteomes" id="UP000178495">
    <property type="component" value="Unassembled WGS sequence"/>
</dbReference>
<keyword evidence="5 6" id="KW-0949">S-adenosyl-L-methionine</keyword>
<comment type="subcellular location">
    <subcellularLocation>
        <location evidence="6">Cytoplasm</location>
    </subcellularLocation>
</comment>
<dbReference type="InterPro" id="IPR029063">
    <property type="entry name" value="SAM-dependent_MTases_sf"/>
</dbReference>
<dbReference type="SUPFAM" id="SSF53335">
    <property type="entry name" value="S-adenosyl-L-methionine-dependent methyltransferases"/>
    <property type="match status" value="1"/>
</dbReference>
<name>A0A1G2CHP7_9BACT</name>
<comment type="similarity">
    <text evidence="1 6">Belongs to the methyltransferase superfamily. RsmH family.</text>
</comment>
<feature type="binding site" evidence="6">
    <location>
        <position position="104"/>
    </location>
    <ligand>
        <name>S-adenosyl-L-methionine</name>
        <dbReference type="ChEBI" id="CHEBI:59789"/>
    </ligand>
</feature>
<organism evidence="7 8">
    <name type="scientific">Candidatus Liptonbacteria bacterium RIFCSPLOWO2_01_FULL_56_20</name>
    <dbReference type="NCBI Taxonomy" id="1798652"/>
    <lineage>
        <taxon>Bacteria</taxon>
        <taxon>Candidatus Liptoniibacteriota</taxon>
    </lineage>
</organism>
<evidence type="ECO:0000313" key="8">
    <source>
        <dbReference type="Proteomes" id="UP000178495"/>
    </source>
</evidence>
<dbReference type="PANTHER" id="PTHR11265">
    <property type="entry name" value="S-ADENOSYL-METHYLTRANSFERASE MRAW"/>
    <property type="match status" value="1"/>
</dbReference>
<keyword evidence="3 6" id="KW-0489">Methyltransferase</keyword>
<dbReference type="AlphaFoldDB" id="A0A1G2CHP7"/>
<dbReference type="InterPro" id="IPR023397">
    <property type="entry name" value="SAM-dep_MeTrfase_MraW_recog"/>
</dbReference>
<keyword evidence="4 6" id="KW-0808">Transferase</keyword>
<dbReference type="HAMAP" id="MF_01007">
    <property type="entry name" value="16SrRNA_methyltr_H"/>
    <property type="match status" value="1"/>
</dbReference>
<dbReference type="Pfam" id="PF01795">
    <property type="entry name" value="Methyltransf_5"/>
    <property type="match status" value="1"/>
</dbReference>
<evidence type="ECO:0000256" key="1">
    <source>
        <dbReference type="ARBA" id="ARBA00010396"/>
    </source>
</evidence>
<dbReference type="NCBIfam" id="TIGR00006">
    <property type="entry name" value="16S rRNA (cytosine(1402)-N(4))-methyltransferase RsmH"/>
    <property type="match status" value="1"/>
</dbReference>
<dbReference type="PIRSF" id="PIRSF004486">
    <property type="entry name" value="MraW"/>
    <property type="match status" value="1"/>
</dbReference>
<comment type="function">
    <text evidence="6">Specifically methylates the N4 position of cytidine in position 1402 (C1402) of 16S rRNA.</text>
</comment>
<reference evidence="7 8" key="1">
    <citation type="journal article" date="2016" name="Nat. Commun.">
        <title>Thousands of microbial genomes shed light on interconnected biogeochemical processes in an aquifer system.</title>
        <authorList>
            <person name="Anantharaman K."/>
            <person name="Brown C.T."/>
            <person name="Hug L.A."/>
            <person name="Sharon I."/>
            <person name="Castelle C.J."/>
            <person name="Probst A.J."/>
            <person name="Thomas B.C."/>
            <person name="Singh A."/>
            <person name="Wilkins M.J."/>
            <person name="Karaoz U."/>
            <person name="Brodie E.L."/>
            <person name="Williams K.H."/>
            <person name="Hubbard S.S."/>
            <person name="Banfield J.F."/>
        </authorList>
    </citation>
    <scope>NUCLEOTIDE SEQUENCE [LARGE SCALE GENOMIC DNA]</scope>
</reference>
<dbReference type="GO" id="GO:0070475">
    <property type="term" value="P:rRNA base methylation"/>
    <property type="evidence" value="ECO:0007669"/>
    <property type="project" value="UniProtKB-UniRule"/>
</dbReference>
<dbReference type="EMBL" id="MHLC01000025">
    <property type="protein sequence ID" value="OGZ00916.1"/>
    <property type="molecule type" value="Genomic_DNA"/>
</dbReference>
<feature type="binding site" evidence="6">
    <location>
        <position position="97"/>
    </location>
    <ligand>
        <name>S-adenosyl-L-methionine</name>
        <dbReference type="ChEBI" id="CHEBI:59789"/>
    </ligand>
</feature>
<dbReference type="PANTHER" id="PTHR11265:SF0">
    <property type="entry name" value="12S RRNA N4-METHYLCYTIDINE METHYLTRANSFERASE"/>
    <property type="match status" value="1"/>
</dbReference>
<protein>
    <recommendedName>
        <fullName evidence="6">Ribosomal RNA small subunit methyltransferase H</fullName>
        <ecNumber evidence="6">2.1.1.199</ecNumber>
    </recommendedName>
    <alternativeName>
        <fullName evidence="6">16S rRNA m(4)C1402 methyltransferase</fullName>
    </alternativeName>
    <alternativeName>
        <fullName evidence="6">rRNA (cytosine-N(4)-)-methyltransferase RsmH</fullName>
    </alternativeName>
</protein>
<gene>
    <name evidence="6" type="primary">rsmH</name>
    <name evidence="7" type="ORF">A3A43_01885</name>
</gene>
<proteinExistence type="inferred from homology"/>
<comment type="catalytic activity">
    <reaction evidence="6">
        <text>cytidine(1402) in 16S rRNA + S-adenosyl-L-methionine = N(4)-methylcytidine(1402) in 16S rRNA + S-adenosyl-L-homocysteine + H(+)</text>
        <dbReference type="Rhea" id="RHEA:42928"/>
        <dbReference type="Rhea" id="RHEA-COMP:10286"/>
        <dbReference type="Rhea" id="RHEA-COMP:10287"/>
        <dbReference type="ChEBI" id="CHEBI:15378"/>
        <dbReference type="ChEBI" id="CHEBI:57856"/>
        <dbReference type="ChEBI" id="CHEBI:59789"/>
        <dbReference type="ChEBI" id="CHEBI:74506"/>
        <dbReference type="ChEBI" id="CHEBI:82748"/>
        <dbReference type="EC" id="2.1.1.199"/>
    </reaction>
</comment>
<evidence type="ECO:0000256" key="3">
    <source>
        <dbReference type="ARBA" id="ARBA00022603"/>
    </source>
</evidence>
<accession>A0A1G2CHP7</accession>
<keyword evidence="6" id="KW-0963">Cytoplasm</keyword>
<comment type="caution">
    <text evidence="7">The sequence shown here is derived from an EMBL/GenBank/DDBJ whole genome shotgun (WGS) entry which is preliminary data.</text>
</comment>
<evidence type="ECO:0000256" key="5">
    <source>
        <dbReference type="ARBA" id="ARBA00022691"/>
    </source>
</evidence>
<dbReference type="EC" id="2.1.1.199" evidence="6"/>
<keyword evidence="2 6" id="KW-0698">rRNA processing</keyword>
<evidence type="ECO:0000313" key="7">
    <source>
        <dbReference type="EMBL" id="OGZ00916.1"/>
    </source>
</evidence>
<dbReference type="SUPFAM" id="SSF81799">
    <property type="entry name" value="Putative methyltransferase TM0872, insert domain"/>
    <property type="match status" value="1"/>
</dbReference>
<feature type="binding site" evidence="6">
    <location>
        <position position="76"/>
    </location>
    <ligand>
        <name>S-adenosyl-L-methionine</name>
        <dbReference type="ChEBI" id="CHEBI:59789"/>
    </ligand>
</feature>
<feature type="binding site" evidence="6">
    <location>
        <begin position="30"/>
        <end position="32"/>
    </location>
    <ligand>
        <name>S-adenosyl-L-methionine</name>
        <dbReference type="ChEBI" id="CHEBI:59789"/>
    </ligand>
</feature>
<sequence length="291" mass="32159">MHIPVLLQEVVQILGLKNGDFVIDGTIDGGGHAAAMLKNIGPKGNLLGVDLDAAMITRATARFSRDKNVALVAGNYADLPKILESRRMERAHALLLDLGFSSEQLAHSGRGFSFSADEPLLMTYDDGQTPVRDILRQAGEKQLADIIFTLGGERLSRRIAQAIKMRERAKPIRTSRELAEVVRGAVPKHYERGRMDPATRTFQALRIYANDELGNLDRLLHALPEVVRQGGRVAVISFHSLEDKLVKDNFRTMARSGEIELLTKKPVVPSREEQAANPRSRSAKLRAAIMI</sequence>